<sequence>MEQSSQPFSSRMEFEQQLRGCLARAEHSLDLFDPDFSLWNLGHSALDAELRRFLAGHGRLRLVAHSNAHLQRMAPRFLRLLADFGHAVECRQTPAGLRQLSDSFCLADGAMLVRRFHCDHLRGEAVFADSDAIKLASDRFESIWSESLPGLHASTAGL</sequence>
<dbReference type="Proteomes" id="UP000199470">
    <property type="component" value="Unassembled WGS sequence"/>
</dbReference>
<dbReference type="InterPro" id="IPR057691">
    <property type="entry name" value="DUF7931"/>
</dbReference>
<gene>
    <name evidence="2" type="ORF">SAMN02982985_02418</name>
</gene>
<proteinExistence type="predicted"/>
<dbReference type="RefSeq" id="WP_174900511.1">
    <property type="nucleotide sequence ID" value="NZ_FOTW01000011.1"/>
</dbReference>
<dbReference type="EMBL" id="FOTW01000011">
    <property type="protein sequence ID" value="SFM02980.1"/>
    <property type="molecule type" value="Genomic_DNA"/>
</dbReference>
<reference evidence="2 3" key="1">
    <citation type="submission" date="2016-10" db="EMBL/GenBank/DDBJ databases">
        <authorList>
            <person name="de Groot N.N."/>
        </authorList>
    </citation>
    <scope>NUCLEOTIDE SEQUENCE [LARGE SCALE GENOMIC DNA]</scope>
    <source>
        <strain evidence="2 3">ATCC 43154</strain>
    </source>
</reference>
<accession>A0A1I4MIS6</accession>
<name>A0A1I4MIS6_9BURK</name>
<dbReference type="Pfam" id="PF25559">
    <property type="entry name" value="DUF7931"/>
    <property type="match status" value="1"/>
</dbReference>
<feature type="domain" description="DUF7931" evidence="1">
    <location>
        <begin position="16"/>
        <end position="149"/>
    </location>
</feature>
<dbReference type="AlphaFoldDB" id="A0A1I4MIS6"/>
<evidence type="ECO:0000313" key="3">
    <source>
        <dbReference type="Proteomes" id="UP000199470"/>
    </source>
</evidence>
<organism evidence="2 3">
    <name type="scientific">Rugamonas rubra</name>
    <dbReference type="NCBI Taxonomy" id="758825"/>
    <lineage>
        <taxon>Bacteria</taxon>
        <taxon>Pseudomonadati</taxon>
        <taxon>Pseudomonadota</taxon>
        <taxon>Betaproteobacteria</taxon>
        <taxon>Burkholderiales</taxon>
        <taxon>Oxalobacteraceae</taxon>
        <taxon>Telluria group</taxon>
        <taxon>Rugamonas</taxon>
    </lineage>
</organism>
<keyword evidence="3" id="KW-1185">Reference proteome</keyword>
<protein>
    <recommendedName>
        <fullName evidence="1">DUF7931 domain-containing protein</fullName>
    </recommendedName>
</protein>
<dbReference type="STRING" id="758825.SAMN02982985_02418"/>
<evidence type="ECO:0000313" key="2">
    <source>
        <dbReference type="EMBL" id="SFM02980.1"/>
    </source>
</evidence>
<evidence type="ECO:0000259" key="1">
    <source>
        <dbReference type="Pfam" id="PF25559"/>
    </source>
</evidence>